<sequence>MQQLKQAISNTFTIKEDILDEFSSYWEIVSFPKGSILSDPNKTDKYLYFTISGIQKAYYLNHGKETIISFTQPNHFTCAPESFLTQVPSQYYFECITGSQFYRLSIKDFNTLKNKHHEILEFLLVALMGLVNNINARFIKQATLRIEEKFEEFMECEAHLINQIPHKDIANYLRMNPTNFSKLLNSVKV</sequence>
<dbReference type="RefSeq" id="WP_169659278.1">
    <property type="nucleotide sequence ID" value="NZ_JABANE010000084.1"/>
</dbReference>
<dbReference type="EMBL" id="JABANE010000084">
    <property type="protein sequence ID" value="NME71055.1"/>
    <property type="molecule type" value="Genomic_DNA"/>
</dbReference>
<feature type="domain" description="Cyclic nucleotide-binding" evidence="1">
    <location>
        <begin position="29"/>
        <end position="115"/>
    </location>
</feature>
<reference evidence="2 3" key="1">
    <citation type="submission" date="2020-04" db="EMBL/GenBank/DDBJ databases">
        <title>Flammeovirga sp. SR4, a novel species isolated from seawater.</title>
        <authorList>
            <person name="Wang X."/>
        </authorList>
    </citation>
    <scope>NUCLEOTIDE SEQUENCE [LARGE SCALE GENOMIC DNA]</scope>
    <source>
        <strain evidence="2 3">ATCC 23126</strain>
    </source>
</reference>
<dbReference type="Gene3D" id="2.60.120.10">
    <property type="entry name" value="Jelly Rolls"/>
    <property type="match status" value="1"/>
</dbReference>
<evidence type="ECO:0000313" key="3">
    <source>
        <dbReference type="Proteomes" id="UP000576082"/>
    </source>
</evidence>
<dbReference type="InterPro" id="IPR018490">
    <property type="entry name" value="cNMP-bd_dom_sf"/>
</dbReference>
<organism evidence="2 3">
    <name type="scientific">Flammeovirga aprica JL-4</name>
    <dbReference type="NCBI Taxonomy" id="694437"/>
    <lineage>
        <taxon>Bacteria</taxon>
        <taxon>Pseudomonadati</taxon>
        <taxon>Bacteroidota</taxon>
        <taxon>Cytophagia</taxon>
        <taxon>Cytophagales</taxon>
        <taxon>Flammeovirgaceae</taxon>
        <taxon>Flammeovirga</taxon>
    </lineage>
</organism>
<dbReference type="SUPFAM" id="SSF51206">
    <property type="entry name" value="cAMP-binding domain-like"/>
    <property type="match status" value="1"/>
</dbReference>
<evidence type="ECO:0000259" key="1">
    <source>
        <dbReference type="Pfam" id="PF00027"/>
    </source>
</evidence>
<accession>A0A7X9RYG4</accession>
<dbReference type="InterPro" id="IPR000595">
    <property type="entry name" value="cNMP-bd_dom"/>
</dbReference>
<dbReference type="CDD" id="cd00038">
    <property type="entry name" value="CAP_ED"/>
    <property type="match status" value="1"/>
</dbReference>
<dbReference type="InterPro" id="IPR014710">
    <property type="entry name" value="RmlC-like_jellyroll"/>
</dbReference>
<keyword evidence="3" id="KW-1185">Reference proteome</keyword>
<comment type="caution">
    <text evidence="2">The sequence shown here is derived from an EMBL/GenBank/DDBJ whole genome shotgun (WGS) entry which is preliminary data.</text>
</comment>
<dbReference type="Proteomes" id="UP000576082">
    <property type="component" value="Unassembled WGS sequence"/>
</dbReference>
<protein>
    <submittedName>
        <fullName evidence="2">Crp/Fnr family transcriptional regulator</fullName>
    </submittedName>
</protein>
<gene>
    <name evidence="2" type="ORF">HHU12_24010</name>
</gene>
<proteinExistence type="predicted"/>
<name>A0A7X9RYG4_9BACT</name>
<dbReference type="AlphaFoldDB" id="A0A7X9RYG4"/>
<evidence type="ECO:0000313" key="2">
    <source>
        <dbReference type="EMBL" id="NME71055.1"/>
    </source>
</evidence>
<dbReference type="Pfam" id="PF00027">
    <property type="entry name" value="cNMP_binding"/>
    <property type="match status" value="1"/>
</dbReference>